<dbReference type="CDD" id="cd04301">
    <property type="entry name" value="NAT_SF"/>
    <property type="match status" value="1"/>
</dbReference>
<reference evidence="5" key="1">
    <citation type="submission" date="2018-08" db="EMBL/GenBank/DDBJ databases">
        <authorList>
            <person name="Grouzdev D.S."/>
            <person name="Krutkina M.S."/>
        </authorList>
    </citation>
    <scope>NUCLEOTIDE SEQUENCE [LARGE SCALE GENOMIC DNA]</scope>
    <source>
        <strain evidence="5">4-11</strain>
    </source>
</reference>
<evidence type="ECO:0000256" key="1">
    <source>
        <dbReference type="ARBA" id="ARBA00022679"/>
    </source>
</evidence>
<dbReference type="Proteomes" id="UP000264002">
    <property type="component" value="Unassembled WGS sequence"/>
</dbReference>
<evidence type="ECO:0000313" key="5">
    <source>
        <dbReference type="Proteomes" id="UP000264002"/>
    </source>
</evidence>
<dbReference type="SUPFAM" id="SSF55729">
    <property type="entry name" value="Acyl-CoA N-acyltransferases (Nat)"/>
    <property type="match status" value="1"/>
</dbReference>
<dbReference type="PROSITE" id="PS51186">
    <property type="entry name" value="GNAT"/>
    <property type="match status" value="1"/>
</dbReference>
<dbReference type="PANTHER" id="PTHR43877">
    <property type="entry name" value="AMINOALKYLPHOSPHONATE N-ACETYLTRANSFERASE-RELATED-RELATED"/>
    <property type="match status" value="1"/>
</dbReference>
<proteinExistence type="predicted"/>
<dbReference type="Pfam" id="PF13673">
    <property type="entry name" value="Acetyltransf_10"/>
    <property type="match status" value="1"/>
</dbReference>
<dbReference type="InterPro" id="IPR016181">
    <property type="entry name" value="Acyl_CoA_acyltransferase"/>
</dbReference>
<dbReference type="GO" id="GO:0016747">
    <property type="term" value="F:acyltransferase activity, transferring groups other than amino-acyl groups"/>
    <property type="evidence" value="ECO:0007669"/>
    <property type="project" value="InterPro"/>
</dbReference>
<dbReference type="RefSeq" id="WP_117331429.1">
    <property type="nucleotide sequence ID" value="NZ_QUWK01000018.1"/>
</dbReference>
<keyword evidence="2" id="KW-0012">Acyltransferase</keyword>
<comment type="caution">
    <text evidence="4">The sequence shown here is derived from an EMBL/GenBank/DDBJ whole genome shotgun (WGS) entry which is preliminary data.</text>
</comment>
<dbReference type="AlphaFoldDB" id="A0A372MF28"/>
<evidence type="ECO:0000259" key="3">
    <source>
        <dbReference type="PROSITE" id="PS51186"/>
    </source>
</evidence>
<organism evidence="4 5">
    <name type="scientific">Sphaerochaeta halotolerans</name>
    <dbReference type="NCBI Taxonomy" id="2293840"/>
    <lineage>
        <taxon>Bacteria</taxon>
        <taxon>Pseudomonadati</taxon>
        <taxon>Spirochaetota</taxon>
        <taxon>Spirochaetia</taxon>
        <taxon>Spirochaetales</taxon>
        <taxon>Sphaerochaetaceae</taxon>
        <taxon>Sphaerochaeta</taxon>
    </lineage>
</organism>
<keyword evidence="5" id="KW-1185">Reference proteome</keyword>
<dbReference type="PIRSF" id="PIRSF037663">
    <property type="entry name" value="Acetyltransf_GNAT_prd"/>
    <property type="match status" value="1"/>
</dbReference>
<dbReference type="InterPro" id="IPR017255">
    <property type="entry name" value="AcTrfase_GNAT_prd"/>
</dbReference>
<dbReference type="EMBL" id="QUWK01000018">
    <property type="protein sequence ID" value="RFU93810.1"/>
    <property type="molecule type" value="Genomic_DNA"/>
</dbReference>
<feature type="domain" description="N-acetyltransferase" evidence="3">
    <location>
        <begin position="1"/>
        <end position="153"/>
    </location>
</feature>
<evidence type="ECO:0000256" key="2">
    <source>
        <dbReference type="ARBA" id="ARBA00023315"/>
    </source>
</evidence>
<dbReference type="InterPro" id="IPR000182">
    <property type="entry name" value="GNAT_dom"/>
</dbReference>
<accession>A0A372MF28</accession>
<protein>
    <submittedName>
        <fullName evidence="4">N-acetyltransferase</fullName>
    </submittedName>
</protein>
<evidence type="ECO:0000313" key="4">
    <source>
        <dbReference type="EMBL" id="RFU93810.1"/>
    </source>
</evidence>
<keyword evidence="1 4" id="KW-0808">Transferase</keyword>
<dbReference type="InterPro" id="IPR050832">
    <property type="entry name" value="Bact_Acetyltransf"/>
</dbReference>
<reference evidence="4 5" key="2">
    <citation type="submission" date="2018-09" db="EMBL/GenBank/DDBJ databases">
        <title>Genome of Sphaerochaeta halotolerans strain 4-11.</title>
        <authorList>
            <person name="Nazina T.N."/>
            <person name="Sokolova D.S."/>
        </authorList>
    </citation>
    <scope>NUCLEOTIDE SEQUENCE [LARGE SCALE GENOMIC DNA]</scope>
    <source>
        <strain evidence="4 5">4-11</strain>
    </source>
</reference>
<dbReference type="Gene3D" id="3.40.630.30">
    <property type="match status" value="1"/>
</dbReference>
<gene>
    <name evidence="4" type="ORF">DYP60_12905</name>
</gene>
<sequence>MQIRQIREEDIPVCAQLANTLPLGKTYGFETKDWIRKLTKARNEEGNLLFIAEEEGRLAGFAWVHTHGAFLAAPYLRFIAVDPSFQGRGVGILLLKEFEEQTRNLKKDWFLLVSEFNIGAQQFYEKHGYQRVGALPDFAKEGITEVIMVKKHERRNK</sequence>
<name>A0A372MF28_9SPIR</name>